<reference evidence="1 2" key="1">
    <citation type="submission" date="2020-09" db="EMBL/GenBank/DDBJ databases">
        <title>De no assembly of potato wild relative species, Solanum commersonii.</title>
        <authorList>
            <person name="Cho K."/>
        </authorList>
    </citation>
    <scope>NUCLEOTIDE SEQUENCE [LARGE SCALE GENOMIC DNA]</scope>
    <source>
        <strain evidence="1">LZ3.2</strain>
        <tissue evidence="1">Leaf</tissue>
    </source>
</reference>
<proteinExistence type="predicted"/>
<keyword evidence="2" id="KW-1185">Reference proteome</keyword>
<name>A0A9J5ZPU8_SOLCO</name>
<comment type="caution">
    <text evidence="1">The sequence shown here is derived from an EMBL/GenBank/DDBJ whole genome shotgun (WGS) entry which is preliminary data.</text>
</comment>
<accession>A0A9J5ZPU8</accession>
<dbReference type="EMBL" id="JACXVP010000003">
    <property type="protein sequence ID" value="KAG5614098.1"/>
    <property type="molecule type" value="Genomic_DNA"/>
</dbReference>
<sequence>MLQVAYIYQEPVQLVFNAHNADPNLRIDYEDWENTKELIEFLINIYAISSEFAKYKGKDRFEDSLDFMIEKFKKYFFPIRQID</sequence>
<protein>
    <submittedName>
        <fullName evidence="1">Uncharacterized protein</fullName>
    </submittedName>
</protein>
<dbReference type="OrthoDB" id="1305095at2759"/>
<evidence type="ECO:0000313" key="1">
    <source>
        <dbReference type="EMBL" id="KAG5614098.1"/>
    </source>
</evidence>
<evidence type="ECO:0000313" key="2">
    <source>
        <dbReference type="Proteomes" id="UP000824120"/>
    </source>
</evidence>
<dbReference type="Proteomes" id="UP000824120">
    <property type="component" value="Chromosome 3"/>
</dbReference>
<organism evidence="1 2">
    <name type="scientific">Solanum commersonii</name>
    <name type="common">Commerson's wild potato</name>
    <name type="synonym">Commerson's nightshade</name>
    <dbReference type="NCBI Taxonomy" id="4109"/>
    <lineage>
        <taxon>Eukaryota</taxon>
        <taxon>Viridiplantae</taxon>
        <taxon>Streptophyta</taxon>
        <taxon>Embryophyta</taxon>
        <taxon>Tracheophyta</taxon>
        <taxon>Spermatophyta</taxon>
        <taxon>Magnoliopsida</taxon>
        <taxon>eudicotyledons</taxon>
        <taxon>Gunneridae</taxon>
        <taxon>Pentapetalae</taxon>
        <taxon>asterids</taxon>
        <taxon>lamiids</taxon>
        <taxon>Solanales</taxon>
        <taxon>Solanaceae</taxon>
        <taxon>Solanoideae</taxon>
        <taxon>Solaneae</taxon>
        <taxon>Solanum</taxon>
    </lineage>
</organism>
<dbReference type="AlphaFoldDB" id="A0A9J5ZPU8"/>
<gene>
    <name evidence="1" type="ORF">H5410_013922</name>
</gene>